<evidence type="ECO:0000256" key="4">
    <source>
        <dbReference type="ARBA" id="ARBA00022448"/>
    </source>
</evidence>
<proteinExistence type="inferred from homology"/>
<dbReference type="PROSITE" id="PS50180">
    <property type="entry name" value="GAE"/>
    <property type="match status" value="1"/>
</dbReference>
<keyword evidence="5 9" id="KW-0653">Protein transport</keyword>
<dbReference type="Proteomes" id="UP001140011">
    <property type="component" value="Unassembled WGS sequence"/>
</dbReference>
<dbReference type="InterPro" id="IPR016024">
    <property type="entry name" value="ARM-type_fold"/>
</dbReference>
<dbReference type="PIRSF" id="PIRSF037094">
    <property type="entry name" value="AP1_complex_gamma"/>
    <property type="match status" value="1"/>
</dbReference>
<dbReference type="Pfam" id="PF02883">
    <property type="entry name" value="Alpha_adaptinC2"/>
    <property type="match status" value="1"/>
</dbReference>
<comment type="caution">
    <text evidence="11">The sequence shown here is derived from an EMBL/GenBank/DDBJ whole genome shotgun (WGS) entry which is preliminary data.</text>
</comment>
<evidence type="ECO:0000259" key="10">
    <source>
        <dbReference type="PROSITE" id="PS50180"/>
    </source>
</evidence>
<keyword evidence="6 9" id="KW-0333">Golgi apparatus</keyword>
<evidence type="ECO:0000256" key="8">
    <source>
        <dbReference type="ARBA" id="ARBA00023329"/>
    </source>
</evidence>
<dbReference type="GO" id="GO:0005829">
    <property type="term" value="C:cytosol"/>
    <property type="evidence" value="ECO:0007669"/>
    <property type="project" value="GOC"/>
</dbReference>
<gene>
    <name evidence="11" type="primary">APL4</name>
    <name evidence="11" type="ORF">GGI19_004278</name>
</gene>
<dbReference type="GO" id="GO:0016482">
    <property type="term" value="P:cytosolic transport"/>
    <property type="evidence" value="ECO:0007669"/>
    <property type="project" value="UniProtKB-ARBA"/>
</dbReference>
<dbReference type="InterPro" id="IPR008152">
    <property type="entry name" value="Clathrin_a/b/g-adaptin_app_Ig"/>
</dbReference>
<feature type="domain" description="GAE" evidence="10">
    <location>
        <begin position="771"/>
        <end position="884"/>
    </location>
</feature>
<dbReference type="Pfam" id="PF01602">
    <property type="entry name" value="Adaptin_N"/>
    <property type="match status" value="1"/>
</dbReference>
<evidence type="ECO:0000256" key="1">
    <source>
        <dbReference type="ARBA" id="ARBA00004156"/>
    </source>
</evidence>
<dbReference type="InterPro" id="IPR002553">
    <property type="entry name" value="Clathrin/coatomer_adapt-like_N"/>
</dbReference>
<protein>
    <recommendedName>
        <fullName evidence="9">AP-1 complex subunit gamma</fullName>
    </recommendedName>
</protein>
<keyword evidence="8 9" id="KW-0968">Cytoplasmic vesicle</keyword>
<dbReference type="InterPro" id="IPR011989">
    <property type="entry name" value="ARM-like"/>
</dbReference>
<evidence type="ECO:0000256" key="5">
    <source>
        <dbReference type="ARBA" id="ARBA00022927"/>
    </source>
</evidence>
<keyword evidence="7 9" id="KW-0472">Membrane</keyword>
<dbReference type="InterPro" id="IPR013041">
    <property type="entry name" value="Clathrin_app_Ig-like_sf"/>
</dbReference>
<evidence type="ECO:0000256" key="3">
    <source>
        <dbReference type="ARBA" id="ARBA00006613"/>
    </source>
</evidence>
<organism evidence="11 12">
    <name type="scientific">Coemansia pectinata</name>
    <dbReference type="NCBI Taxonomy" id="1052879"/>
    <lineage>
        <taxon>Eukaryota</taxon>
        <taxon>Fungi</taxon>
        <taxon>Fungi incertae sedis</taxon>
        <taxon>Zoopagomycota</taxon>
        <taxon>Kickxellomycotina</taxon>
        <taxon>Kickxellomycetes</taxon>
        <taxon>Kickxellales</taxon>
        <taxon>Kickxellaceae</taxon>
        <taxon>Coemansia</taxon>
    </lineage>
</organism>
<evidence type="ECO:0000313" key="11">
    <source>
        <dbReference type="EMBL" id="KAJ2751762.1"/>
    </source>
</evidence>
<reference evidence="11" key="1">
    <citation type="submission" date="2022-07" db="EMBL/GenBank/DDBJ databases">
        <title>Phylogenomic reconstructions and comparative analyses of Kickxellomycotina fungi.</title>
        <authorList>
            <person name="Reynolds N.K."/>
            <person name="Stajich J.E."/>
            <person name="Barry K."/>
            <person name="Grigoriev I.V."/>
            <person name="Crous P."/>
            <person name="Smith M.E."/>
        </authorList>
    </citation>
    <scope>NUCLEOTIDE SEQUENCE</scope>
    <source>
        <strain evidence="11">BCRC 34297</strain>
    </source>
</reference>
<evidence type="ECO:0000256" key="6">
    <source>
        <dbReference type="ARBA" id="ARBA00023034"/>
    </source>
</evidence>
<comment type="subcellular location">
    <subcellularLocation>
        <location evidence="1">Cytoplasmic vesicle membrane</location>
    </subcellularLocation>
    <subcellularLocation>
        <location evidence="2">Golgi apparatus</location>
    </subcellularLocation>
</comment>
<dbReference type="SUPFAM" id="SSF48371">
    <property type="entry name" value="ARM repeat"/>
    <property type="match status" value="1"/>
</dbReference>
<dbReference type="InterPro" id="IPR050840">
    <property type="entry name" value="Adaptor_Complx_Large_Subunit"/>
</dbReference>
<sequence>MSFFRLKDLIRAVRVCKTAADERGVIQRESAAIRTSFKEVDSQDARYVNIQKLLYIYLLGYPVQFGQLECLKLVASPKFADKRVGYLGVTLLLDEKQDILTLLTNSLKTDMHSTDDYIVGLALGTLSNVASSEVAYDLVDEVERLLDSPRSYLRKKATLAGVRIIRREPELFTPFLHRAKSLLGDKHHGVQMGAVALLAEMCNHTQEALDEGRRLVPVIVNQLRALLGSGSSPEHDVGGISNPFLQVAILRLLRVVARGSQHAADELNDVLTLVATQTDSSKNVGTAILYECAVTALAIPSEQALRVMAINMLGKFLGNRDNNVRYVALATLSAAVITEAPSVQRHRATVIQCLRDNDISIRRRALDLSFALINESNVKPIVTEILRVLPHADLEFKPSMVYRLSAAITLFGDSLEWRIDNMLRVLSLGGKYVNARDMFKFIRLIALEADENLQRRAARISFALLERDVSQEKMVVAGTWLVGEYADLLVARSNNAAAVAASPTSPVGGLDDDDLDILGALGKPLAKKGDSPDSSGSAPVLAALDPSEELPQAIPEPADIVRLLSAIAGSSVVSNSSRHIALTALAKLSGRFADSSATLASIRTALGKHTQSMDVETQSRAVEFGKLLSQELDAVRTGVVDRMPAPEYTDVPYEEYVLNPTAMRMKALTIIKRPAMQPVDFVEGESAKEAAVRAAAEASKQSVVSDLLNLMDEAPAAVTASQPATAAKPVDALADLLGSATLSSTSPPTKTAALHHVASPTESSGGFATEGLDSEYDIYNSHGLRITLTPSKKPTLPTVVDLLATFYNEGEMAVSGLNFLVAVPKSQKLQIQPPSGQHISVGATVTQLVRVSNPTKTAIRLRIKLGYTVDGQAQENMFEYNGFPASVV</sequence>
<dbReference type="Gene3D" id="2.60.40.1230">
    <property type="match status" value="1"/>
</dbReference>
<dbReference type="GO" id="GO:0016192">
    <property type="term" value="P:vesicle-mediated transport"/>
    <property type="evidence" value="ECO:0007669"/>
    <property type="project" value="InterPro"/>
</dbReference>
<comment type="similarity">
    <text evidence="3 9">Belongs to the adaptor complexes large subunit family.</text>
</comment>
<keyword evidence="12" id="KW-1185">Reference proteome</keyword>
<evidence type="ECO:0000256" key="9">
    <source>
        <dbReference type="PIRNR" id="PIRNR037094"/>
    </source>
</evidence>
<dbReference type="InterPro" id="IPR017107">
    <property type="entry name" value="AP1_complex_gsu"/>
</dbReference>
<dbReference type="GO" id="GO:0030121">
    <property type="term" value="C:AP-1 adaptor complex"/>
    <property type="evidence" value="ECO:0007669"/>
    <property type="project" value="InterPro"/>
</dbReference>
<dbReference type="InterPro" id="IPR008153">
    <property type="entry name" value="GAE_dom"/>
</dbReference>
<name>A0A9W8GZ08_9FUNG</name>
<dbReference type="SUPFAM" id="SSF49348">
    <property type="entry name" value="Clathrin adaptor appendage domain"/>
    <property type="match status" value="1"/>
</dbReference>
<evidence type="ECO:0000313" key="12">
    <source>
        <dbReference type="Proteomes" id="UP001140011"/>
    </source>
</evidence>
<dbReference type="OrthoDB" id="28053at2759"/>
<dbReference type="Gene3D" id="1.25.10.10">
    <property type="entry name" value="Leucine-rich Repeat Variant"/>
    <property type="match status" value="1"/>
</dbReference>
<keyword evidence="4 9" id="KW-0813">Transport</keyword>
<evidence type="ECO:0000256" key="2">
    <source>
        <dbReference type="ARBA" id="ARBA00004555"/>
    </source>
</evidence>
<dbReference type="EMBL" id="JANBUH010000361">
    <property type="protein sequence ID" value="KAJ2751762.1"/>
    <property type="molecule type" value="Genomic_DNA"/>
</dbReference>
<dbReference type="GO" id="GO:0006886">
    <property type="term" value="P:intracellular protein transport"/>
    <property type="evidence" value="ECO:0007669"/>
    <property type="project" value="UniProtKB-UniRule"/>
</dbReference>
<evidence type="ECO:0000256" key="7">
    <source>
        <dbReference type="ARBA" id="ARBA00023136"/>
    </source>
</evidence>
<dbReference type="PANTHER" id="PTHR22780">
    <property type="entry name" value="ADAPTIN, ALPHA/GAMMA/EPSILON"/>
    <property type="match status" value="1"/>
</dbReference>
<accession>A0A9W8GZ08</accession>
<dbReference type="SMART" id="SM00809">
    <property type="entry name" value="Alpha_adaptinC2"/>
    <property type="match status" value="1"/>
</dbReference>
<dbReference type="AlphaFoldDB" id="A0A9W8GZ08"/>